<comment type="caution">
    <text evidence="1">The sequence shown here is derived from an EMBL/GenBank/DDBJ whole genome shotgun (WGS) entry which is preliminary data.</text>
</comment>
<dbReference type="EMBL" id="BJNV01000093">
    <property type="protein sequence ID" value="GEC97499.1"/>
    <property type="molecule type" value="Genomic_DNA"/>
</dbReference>
<gene>
    <name evidence="1" type="ORF">ZRA01_35720</name>
</gene>
<dbReference type="RefSeq" id="WP_218028754.1">
    <property type="nucleotide sequence ID" value="NZ_BJNV01000093.1"/>
</dbReference>
<dbReference type="AlphaFoldDB" id="A0A4Y4D0M0"/>
<accession>A0A4Y4D0M0</accession>
<evidence type="ECO:0000313" key="1">
    <source>
        <dbReference type="EMBL" id="GEC97499.1"/>
    </source>
</evidence>
<evidence type="ECO:0000313" key="2">
    <source>
        <dbReference type="Proteomes" id="UP000318422"/>
    </source>
</evidence>
<keyword evidence="2" id="KW-1185">Reference proteome</keyword>
<reference evidence="1 2" key="1">
    <citation type="submission" date="2019-06" db="EMBL/GenBank/DDBJ databases">
        <title>Whole genome shotgun sequence of Zoogloea ramigera NBRC 15342.</title>
        <authorList>
            <person name="Hosoyama A."/>
            <person name="Uohara A."/>
            <person name="Ohji S."/>
            <person name="Ichikawa N."/>
        </authorList>
    </citation>
    <scope>NUCLEOTIDE SEQUENCE [LARGE SCALE GENOMIC DNA]</scope>
    <source>
        <strain evidence="1 2">NBRC 15342</strain>
    </source>
</reference>
<organism evidence="1 2">
    <name type="scientific">Zoogloea ramigera</name>
    <dbReference type="NCBI Taxonomy" id="350"/>
    <lineage>
        <taxon>Bacteria</taxon>
        <taxon>Pseudomonadati</taxon>
        <taxon>Pseudomonadota</taxon>
        <taxon>Betaproteobacteria</taxon>
        <taxon>Rhodocyclales</taxon>
        <taxon>Zoogloeaceae</taxon>
        <taxon>Zoogloea</taxon>
    </lineage>
</organism>
<name>A0A4Y4D0M0_ZOORA</name>
<dbReference type="Proteomes" id="UP000318422">
    <property type="component" value="Unassembled WGS sequence"/>
</dbReference>
<protein>
    <submittedName>
        <fullName evidence="1">Uncharacterized protein</fullName>
    </submittedName>
</protein>
<proteinExistence type="predicted"/>
<sequence length="97" mass="10806">MSGRESEAVMLDRCRGVATRGAEGASDQREANVFRLAAMLVRARHPLSSAGLMAASERYFLAHPDERLAAEDVLRRGWLTSLPRLRDLLEAQLREEA</sequence>